<comment type="cofactor">
    <cofactor evidence="2">
        <name>Mn(2+)</name>
        <dbReference type="ChEBI" id="CHEBI:29035"/>
    </cofactor>
    <text evidence="2">The Mn(2+) ion enhances activity.</text>
</comment>
<dbReference type="Gene3D" id="3.30.70.360">
    <property type="match status" value="1"/>
</dbReference>
<feature type="binding site" evidence="2">
    <location>
        <position position="99"/>
    </location>
    <ligand>
        <name>Mn(2+)</name>
        <dbReference type="ChEBI" id="CHEBI:29035"/>
        <label>2</label>
    </ligand>
</feature>
<feature type="domain" description="Peptidase M20 dimerisation" evidence="3">
    <location>
        <begin position="185"/>
        <end position="280"/>
    </location>
</feature>
<dbReference type="PIRSF" id="PIRSF005962">
    <property type="entry name" value="Pept_M20D_amidohydro"/>
    <property type="match status" value="1"/>
</dbReference>
<comment type="caution">
    <text evidence="4">The sequence shown here is derived from an EMBL/GenBank/DDBJ whole genome shotgun (WGS) entry which is preliminary data.</text>
</comment>
<feature type="binding site" evidence="2">
    <location>
        <position position="161"/>
    </location>
    <ligand>
        <name>Mn(2+)</name>
        <dbReference type="ChEBI" id="CHEBI:29035"/>
        <label>2</label>
    </ligand>
</feature>
<dbReference type="Proteomes" id="UP000824111">
    <property type="component" value="Unassembled WGS sequence"/>
</dbReference>
<feature type="binding site" evidence="2">
    <location>
        <position position="361"/>
    </location>
    <ligand>
        <name>Mn(2+)</name>
        <dbReference type="ChEBI" id="CHEBI:29035"/>
        <label>2</label>
    </ligand>
</feature>
<dbReference type="PANTHER" id="PTHR11014:SF63">
    <property type="entry name" value="METALLOPEPTIDASE, PUTATIVE (AFU_ORTHOLOGUE AFUA_6G09600)-RELATED"/>
    <property type="match status" value="1"/>
</dbReference>
<dbReference type="Pfam" id="PF07687">
    <property type="entry name" value="M20_dimer"/>
    <property type="match status" value="1"/>
</dbReference>
<proteinExistence type="predicted"/>
<dbReference type="EMBL" id="DVND01000175">
    <property type="protein sequence ID" value="HIU49062.1"/>
    <property type="molecule type" value="Genomic_DNA"/>
</dbReference>
<evidence type="ECO:0000259" key="3">
    <source>
        <dbReference type="Pfam" id="PF07687"/>
    </source>
</evidence>
<dbReference type="InterPro" id="IPR017439">
    <property type="entry name" value="Amidohydrolase"/>
</dbReference>
<reference evidence="4" key="1">
    <citation type="submission" date="2020-10" db="EMBL/GenBank/DDBJ databases">
        <authorList>
            <person name="Gilroy R."/>
        </authorList>
    </citation>
    <scope>NUCLEOTIDE SEQUENCE</scope>
    <source>
        <strain evidence="4">ChiSjej4B22-9803</strain>
    </source>
</reference>
<keyword evidence="1" id="KW-0378">Hydrolase</keyword>
<dbReference type="PANTHER" id="PTHR11014">
    <property type="entry name" value="PEPTIDASE M20 FAMILY MEMBER"/>
    <property type="match status" value="1"/>
</dbReference>
<name>A0A9D1LW41_9FIRM</name>
<organism evidence="4 5">
    <name type="scientific">Candidatus Avimonoglobus intestinipullorum</name>
    <dbReference type="NCBI Taxonomy" id="2840699"/>
    <lineage>
        <taxon>Bacteria</taxon>
        <taxon>Bacillati</taxon>
        <taxon>Bacillota</taxon>
        <taxon>Clostridia</taxon>
        <taxon>Eubacteriales</taxon>
        <taxon>Candidatus Avimonoglobus</taxon>
    </lineage>
</organism>
<dbReference type="CDD" id="cd03886">
    <property type="entry name" value="M20_Acy1"/>
    <property type="match status" value="1"/>
</dbReference>
<feature type="binding site" evidence="2">
    <location>
        <position position="101"/>
    </location>
    <ligand>
        <name>Mn(2+)</name>
        <dbReference type="ChEBI" id="CHEBI:29035"/>
        <label>2</label>
    </ligand>
</feature>
<dbReference type="GO" id="GO:0019877">
    <property type="term" value="P:diaminopimelate biosynthetic process"/>
    <property type="evidence" value="ECO:0007669"/>
    <property type="project" value="UniProtKB-ARBA"/>
</dbReference>
<feature type="binding site" evidence="2">
    <location>
        <position position="135"/>
    </location>
    <ligand>
        <name>Mn(2+)</name>
        <dbReference type="ChEBI" id="CHEBI:29035"/>
        <label>2</label>
    </ligand>
</feature>
<dbReference type="GO" id="GO:0050118">
    <property type="term" value="F:N-acetyldiaminopimelate deacetylase activity"/>
    <property type="evidence" value="ECO:0007669"/>
    <property type="project" value="UniProtKB-ARBA"/>
</dbReference>
<evidence type="ECO:0000313" key="5">
    <source>
        <dbReference type="Proteomes" id="UP000824111"/>
    </source>
</evidence>
<dbReference type="FunFam" id="3.30.70.360:FF:000001">
    <property type="entry name" value="N-acetyldiaminopimelate deacetylase"/>
    <property type="match status" value="1"/>
</dbReference>
<dbReference type="NCBIfam" id="TIGR01891">
    <property type="entry name" value="amidohydrolases"/>
    <property type="match status" value="1"/>
</dbReference>
<reference evidence="4" key="2">
    <citation type="journal article" date="2021" name="PeerJ">
        <title>Extensive microbial diversity within the chicken gut microbiome revealed by metagenomics and culture.</title>
        <authorList>
            <person name="Gilroy R."/>
            <person name="Ravi A."/>
            <person name="Getino M."/>
            <person name="Pursley I."/>
            <person name="Horton D.L."/>
            <person name="Alikhan N.F."/>
            <person name="Baker D."/>
            <person name="Gharbi K."/>
            <person name="Hall N."/>
            <person name="Watson M."/>
            <person name="Adriaenssens E.M."/>
            <person name="Foster-Nyarko E."/>
            <person name="Jarju S."/>
            <person name="Secka A."/>
            <person name="Antonio M."/>
            <person name="Oren A."/>
            <person name="Chaudhuri R.R."/>
            <person name="La Ragione R."/>
            <person name="Hildebrand F."/>
            <person name="Pallen M.J."/>
        </authorList>
    </citation>
    <scope>NUCLEOTIDE SEQUENCE</scope>
    <source>
        <strain evidence="4">ChiSjej4B22-9803</strain>
    </source>
</reference>
<keyword evidence="2" id="KW-0479">Metal-binding</keyword>
<dbReference type="Gene3D" id="3.40.630.10">
    <property type="entry name" value="Zn peptidases"/>
    <property type="match status" value="1"/>
</dbReference>
<gene>
    <name evidence="4" type="ORF">IAB04_06825</name>
</gene>
<dbReference type="AlphaFoldDB" id="A0A9D1LW41"/>
<dbReference type="SUPFAM" id="SSF53187">
    <property type="entry name" value="Zn-dependent exopeptidases"/>
    <property type="match status" value="1"/>
</dbReference>
<evidence type="ECO:0000256" key="2">
    <source>
        <dbReference type="PIRSR" id="PIRSR005962-1"/>
    </source>
</evidence>
<keyword evidence="2" id="KW-0464">Manganese</keyword>
<dbReference type="Pfam" id="PF01546">
    <property type="entry name" value="Peptidase_M20"/>
    <property type="match status" value="1"/>
</dbReference>
<dbReference type="GO" id="GO:0046872">
    <property type="term" value="F:metal ion binding"/>
    <property type="evidence" value="ECO:0007669"/>
    <property type="project" value="UniProtKB-KW"/>
</dbReference>
<evidence type="ECO:0000313" key="4">
    <source>
        <dbReference type="EMBL" id="HIU49062.1"/>
    </source>
</evidence>
<sequence length="389" mass="42143">MIETMAQGMREELVEMRRKLHKTPETAFQEYQTSAYIKQKLTEFGIPFQPCAKTGIVALIEGEKQGKTVLLRADIDGLPIQEESGVDFASEREGFMHACGHDVHTACLLGAAKILYAMRDELHGAVKLVFQPAEEGVGGALPMIEAGVMEQPRVDAAFALHVEPLEEVGNIQLKQGPVMASPDDFEVIITGVGGHGAAPQNCVDPILTGAMIVNAYQTIVSRCFDPMTPCVVSVCSFHAGNCTNAIPETAILTGTARSLDPQTRTALAARLEHIAKSTAESMGAKCAFKFKPLYPPLINHDDMNAVVEQCANELDSVKNIVWLKEASMAGDDFSYFCERVPGAYFKLGVGNKKEGIHHPIHSPSFKVDEDALPIGAAMMAKIAVTYLNR</sequence>
<dbReference type="InterPro" id="IPR002933">
    <property type="entry name" value="Peptidase_M20"/>
</dbReference>
<dbReference type="InterPro" id="IPR036264">
    <property type="entry name" value="Bact_exopeptidase_dim_dom"/>
</dbReference>
<dbReference type="SUPFAM" id="SSF55031">
    <property type="entry name" value="Bacterial exopeptidase dimerisation domain"/>
    <property type="match status" value="1"/>
</dbReference>
<accession>A0A9D1LW41</accession>
<protein>
    <submittedName>
        <fullName evidence="4">Amidohydrolase</fullName>
    </submittedName>
</protein>
<evidence type="ECO:0000256" key="1">
    <source>
        <dbReference type="ARBA" id="ARBA00022801"/>
    </source>
</evidence>
<dbReference type="InterPro" id="IPR011650">
    <property type="entry name" value="Peptidase_M20_dimer"/>
</dbReference>